<feature type="region of interest" description="Disordered" evidence="1">
    <location>
        <begin position="115"/>
        <end position="138"/>
    </location>
</feature>
<keyword evidence="2" id="KW-0969">Cilium</keyword>
<evidence type="ECO:0000313" key="2">
    <source>
        <dbReference type="EMBL" id="VDN48528.1"/>
    </source>
</evidence>
<proteinExistence type="predicted"/>
<keyword evidence="3" id="KW-1185">Reference proteome</keyword>
<reference evidence="2 3" key="1">
    <citation type="submission" date="2018-09" db="EMBL/GenBank/DDBJ databases">
        <authorList>
            <person name="Postec A."/>
        </authorList>
    </citation>
    <scope>NUCLEOTIDE SEQUENCE [LARGE SCALE GENOMIC DNA]</scope>
    <source>
        <strain evidence="2">70B-A</strain>
    </source>
</reference>
<dbReference type="OrthoDB" id="1739831at2"/>
<dbReference type="RefSeq" id="WP_125137648.1">
    <property type="nucleotide sequence ID" value="NZ_LR130778.1"/>
</dbReference>
<gene>
    <name evidence="2" type="ORF">PATL70BA_2626</name>
</gene>
<dbReference type="Proteomes" id="UP000279029">
    <property type="component" value="Chromosome"/>
</dbReference>
<dbReference type="KEGG" id="cbar:PATL70BA_2626"/>
<dbReference type="EMBL" id="LR130778">
    <property type="protein sequence ID" value="VDN48528.1"/>
    <property type="molecule type" value="Genomic_DNA"/>
</dbReference>
<protein>
    <submittedName>
        <fullName evidence="2">Flagellar protein</fullName>
    </submittedName>
</protein>
<keyword evidence="2" id="KW-0966">Cell projection</keyword>
<organism evidence="2 3">
    <name type="scientific">Petrocella atlantisensis</name>
    <dbReference type="NCBI Taxonomy" id="2173034"/>
    <lineage>
        <taxon>Bacteria</taxon>
        <taxon>Bacillati</taxon>
        <taxon>Bacillota</taxon>
        <taxon>Clostridia</taxon>
        <taxon>Lachnospirales</taxon>
        <taxon>Vallitaleaceae</taxon>
        <taxon>Petrocella</taxon>
    </lineage>
</organism>
<dbReference type="AlphaFoldDB" id="A0A3P7PHY0"/>
<name>A0A3P7PHY0_9FIRM</name>
<keyword evidence="2" id="KW-0282">Flagellum</keyword>
<accession>A0A3P7PHY0</accession>
<evidence type="ECO:0000256" key="1">
    <source>
        <dbReference type="SAM" id="MobiDB-lite"/>
    </source>
</evidence>
<evidence type="ECO:0000313" key="3">
    <source>
        <dbReference type="Proteomes" id="UP000279029"/>
    </source>
</evidence>
<sequence>MNVKNCVKCGKIFNYIGGRPICPACVKNLEEEFKTVRTYVKRNPNASIAEVSEVNEVDIKQIKQWIREEKLSFSKDSGVGIDCEICGVTIKTGRFCDTCKKTVTNELNNAYDRPKKVEENPFANQKKETKMRFMNKDR</sequence>